<name>A0A7K1GE46_9FLAO</name>
<proteinExistence type="predicted"/>
<accession>A0A7K1GE46</accession>
<dbReference type="Gene3D" id="3.40.50.620">
    <property type="entry name" value="HUPs"/>
    <property type="match status" value="1"/>
</dbReference>
<dbReference type="InterPro" id="IPR052551">
    <property type="entry name" value="UV-DNA_repair_photolyase"/>
</dbReference>
<comment type="caution">
    <text evidence="1">The sequence shown here is derived from an EMBL/GenBank/DDBJ whole genome shotgun (WGS) entry which is preliminary data.</text>
</comment>
<dbReference type="GO" id="GO:0016829">
    <property type="term" value="F:lyase activity"/>
    <property type="evidence" value="ECO:0007669"/>
    <property type="project" value="UniProtKB-KW"/>
</dbReference>
<dbReference type="InterPro" id="IPR036134">
    <property type="entry name" value="Crypto/Photolyase_FAD-like_sf"/>
</dbReference>
<dbReference type="EMBL" id="WJYA01000006">
    <property type="protein sequence ID" value="MTE27582.1"/>
    <property type="molecule type" value="Genomic_DNA"/>
</dbReference>
<evidence type="ECO:0000313" key="1">
    <source>
        <dbReference type="EMBL" id="MTE27582.1"/>
    </source>
</evidence>
<dbReference type="Gene3D" id="1.10.579.10">
    <property type="entry name" value="DNA Cyclobutane Dipyrimidine Photolyase, subunit A, domain 3"/>
    <property type="match status" value="1"/>
</dbReference>
<keyword evidence="1" id="KW-0456">Lyase</keyword>
<protein>
    <submittedName>
        <fullName evidence="1">Cryptochrome/photolyase family protein</fullName>
    </submittedName>
</protein>
<gene>
    <name evidence="1" type="ORF">F1003_11625</name>
</gene>
<dbReference type="RefSeq" id="WP_155089598.1">
    <property type="nucleotide sequence ID" value="NZ_WJYA01000006.1"/>
</dbReference>
<keyword evidence="2" id="KW-1185">Reference proteome</keyword>
<dbReference type="InterPro" id="IPR007357">
    <property type="entry name" value="PhrB-like"/>
</dbReference>
<dbReference type="SUPFAM" id="SSF48173">
    <property type="entry name" value="Cryptochrome/photolyase FAD-binding domain"/>
    <property type="match status" value="1"/>
</dbReference>
<dbReference type="Pfam" id="PF04244">
    <property type="entry name" value="DPRP"/>
    <property type="match status" value="1"/>
</dbReference>
<organism evidence="1 2">
    <name type="scientific">Winogradskyella ouciana</name>
    <dbReference type="NCBI Taxonomy" id="2608631"/>
    <lineage>
        <taxon>Bacteria</taxon>
        <taxon>Pseudomonadati</taxon>
        <taxon>Bacteroidota</taxon>
        <taxon>Flavobacteriia</taxon>
        <taxon>Flavobacteriales</taxon>
        <taxon>Flavobacteriaceae</taxon>
        <taxon>Winogradskyella</taxon>
    </lineage>
</organism>
<dbReference type="Gene3D" id="1.10.10.1710">
    <property type="entry name" value="Deoxyribodipyrimidine photolyase-related"/>
    <property type="match status" value="1"/>
</dbReference>
<dbReference type="PANTHER" id="PTHR38657">
    <property type="entry name" value="SLR1343 PROTEIN"/>
    <property type="match status" value="1"/>
</dbReference>
<dbReference type="Gene3D" id="1.25.40.80">
    <property type="match status" value="1"/>
</dbReference>
<dbReference type="Proteomes" id="UP000447545">
    <property type="component" value="Unassembled WGS sequence"/>
</dbReference>
<dbReference type="AlphaFoldDB" id="A0A7K1GE46"/>
<evidence type="ECO:0000313" key="2">
    <source>
        <dbReference type="Proteomes" id="UP000447545"/>
    </source>
</evidence>
<dbReference type="InterPro" id="IPR014729">
    <property type="entry name" value="Rossmann-like_a/b/a_fold"/>
</dbReference>
<sequence length="489" mass="57785">MKEAVLIFPHQLFKNSPILEVKADVYIIEEFLFFTHYKFHKQKIAFHRASMKAYAEYLKSKDKTVNYIDATSDLSDVRQLIPKLIDEGVEKLHIIDPTDNWLQKHINEVFNAIDIKWYENPLFINTKEELTSFFKPNKKKFFQTSFYKQQRKNRDILMVSNEPEGGNWTYDGDNRKKYPKDKTPPHIQFPDKSDYHKEAENYVTDNFGNHYGELTDLTIYPIDFKSSEDWLQQFFEQRFHEFGPYEDAIVKEEHFLNHSILSPLINVGLLDPSEVIEKAIGFGKSNDVPINSIEGFVRQILGWREFIRGVYEVKGTEERTKNFWNFDRKIPASFYDGTTGIKPIDDVIKKVLKTGYAHHIERLMILGNFMVLCEFDPDEVYQWFMELFIDAYDWVMVPNVYGMSLYADGGLMSTKPYISSSNYIMKMSNYSKGDWQDTWDGLFWTFMDKHRDFFSGNPRLGMLLGNLDRMNKETLENHFNNAEQFLEQL</sequence>
<dbReference type="PANTHER" id="PTHR38657:SF1">
    <property type="entry name" value="SLR1343 PROTEIN"/>
    <property type="match status" value="1"/>
</dbReference>
<reference evidence="1 2" key="1">
    <citation type="submission" date="2019-11" db="EMBL/GenBank/DDBJ databases">
        <title>Winogradskyella ouciana sp. nov., isolated from the hadal seawater of the Mariana Trench.</title>
        <authorList>
            <person name="Liu R."/>
        </authorList>
    </citation>
    <scope>NUCLEOTIDE SEQUENCE [LARGE SCALE GENOMIC DNA]</scope>
    <source>
        <strain evidence="1 2">ZXX205</strain>
    </source>
</reference>